<dbReference type="Proteomes" id="UP000594638">
    <property type="component" value="Unassembled WGS sequence"/>
</dbReference>
<gene>
    <name evidence="1" type="ORF">OLEA9_A046861</name>
</gene>
<dbReference type="InterPro" id="IPR043376">
    <property type="entry name" value="NPG1-like"/>
</dbReference>
<dbReference type="EMBL" id="CACTIH010009385">
    <property type="protein sequence ID" value="CAA3030619.1"/>
    <property type="molecule type" value="Genomic_DNA"/>
</dbReference>
<accession>A0A8S0VER4</accession>
<reference evidence="1 2" key="1">
    <citation type="submission" date="2019-12" db="EMBL/GenBank/DDBJ databases">
        <authorList>
            <person name="Alioto T."/>
            <person name="Alioto T."/>
            <person name="Gomez Garrido J."/>
        </authorList>
    </citation>
    <scope>NUCLEOTIDE SEQUENCE [LARGE SCALE GENOMIC DNA]</scope>
</reference>
<dbReference type="Gene3D" id="1.25.40.1040">
    <property type="match status" value="1"/>
</dbReference>
<evidence type="ECO:0000313" key="1">
    <source>
        <dbReference type="EMBL" id="CAA3030619.1"/>
    </source>
</evidence>
<sequence>MDWKNGYITATFQQLCIATIVPIPALQIAPPPPPRPIIPILSYLEKDGRKKMVAGGRRWLGEYEVFTTSHYSGDALKTGADSNVRSAPLQEDRRHYKSAMEMCDPTHVPSLVCKAVLLKRISRRSSPIVRSLLTEALRLNRMNTLAWYNLGLLYKDEGGALALEAAECFKEAALLEETKPV</sequence>
<comment type="caution">
    <text evidence="1">The sequence shown here is derived from an EMBL/GenBank/DDBJ whole genome shotgun (WGS) entry which is preliminary data.</text>
</comment>
<dbReference type="OrthoDB" id="29013at2759"/>
<proteinExistence type="predicted"/>
<dbReference type="AlphaFoldDB" id="A0A8S0VER4"/>
<keyword evidence="2" id="KW-1185">Reference proteome</keyword>
<name>A0A8S0VER4_OLEEU</name>
<dbReference type="Gramene" id="OE9A046861T1">
    <property type="protein sequence ID" value="OE9A046861C1"/>
    <property type="gene ID" value="OE9A046861"/>
</dbReference>
<protein>
    <submittedName>
        <fullName evidence="1">Tetratricopeptide repeat 7A-like</fullName>
    </submittedName>
</protein>
<organism evidence="1 2">
    <name type="scientific">Olea europaea subsp. europaea</name>
    <dbReference type="NCBI Taxonomy" id="158383"/>
    <lineage>
        <taxon>Eukaryota</taxon>
        <taxon>Viridiplantae</taxon>
        <taxon>Streptophyta</taxon>
        <taxon>Embryophyta</taxon>
        <taxon>Tracheophyta</taxon>
        <taxon>Spermatophyta</taxon>
        <taxon>Magnoliopsida</taxon>
        <taxon>eudicotyledons</taxon>
        <taxon>Gunneridae</taxon>
        <taxon>Pentapetalae</taxon>
        <taxon>asterids</taxon>
        <taxon>lamiids</taxon>
        <taxon>Lamiales</taxon>
        <taxon>Oleaceae</taxon>
        <taxon>Oleeae</taxon>
        <taxon>Olea</taxon>
    </lineage>
</organism>
<dbReference type="PANTHER" id="PTHR44102:SF12">
    <property type="entry name" value="PROTEIN NPGR2"/>
    <property type="match status" value="1"/>
</dbReference>
<evidence type="ECO:0000313" key="2">
    <source>
        <dbReference type="Proteomes" id="UP000594638"/>
    </source>
</evidence>
<dbReference type="PANTHER" id="PTHR44102">
    <property type="entry name" value="PROTEIN NPG1"/>
    <property type="match status" value="1"/>
</dbReference>